<dbReference type="InterPro" id="IPR058652">
    <property type="entry name" value="VapC50_C"/>
</dbReference>
<evidence type="ECO:0000313" key="2">
    <source>
        <dbReference type="EMBL" id="MFD1674578.1"/>
    </source>
</evidence>
<dbReference type="RefSeq" id="WP_377942442.1">
    <property type="nucleotide sequence ID" value="NZ_JBHUCX010000020.1"/>
</dbReference>
<proteinExistence type="predicted"/>
<evidence type="ECO:0000259" key="1">
    <source>
        <dbReference type="Pfam" id="PF26343"/>
    </source>
</evidence>
<dbReference type="Proteomes" id="UP001597079">
    <property type="component" value="Unassembled WGS sequence"/>
</dbReference>
<gene>
    <name evidence="2" type="ORF">ACFSB2_07635</name>
</gene>
<sequence length="122" mass="13808">MRWYRDAYQALVGDMPNDEKDHHVLAAAIAIQADVLVTANLKDFKPLPDDCEVEIQHPDEFLCAVLENSPMEIFDTLKDLASRRHAPMNSTPAILNALHKTVPNFVMQAFDIFPRYDKDGPS</sequence>
<comment type="caution">
    <text evidence="2">The sequence shown here is derived from an EMBL/GenBank/DDBJ whole genome shotgun (WGS) entry which is preliminary data.</text>
</comment>
<dbReference type="EMBL" id="JBHUCX010000020">
    <property type="protein sequence ID" value="MFD1674578.1"/>
    <property type="molecule type" value="Genomic_DNA"/>
</dbReference>
<reference evidence="3" key="1">
    <citation type="journal article" date="2019" name="Int. J. Syst. Evol. Microbiol.">
        <title>The Global Catalogue of Microorganisms (GCM) 10K type strain sequencing project: providing services to taxonomists for standard genome sequencing and annotation.</title>
        <authorList>
            <consortium name="The Broad Institute Genomics Platform"/>
            <consortium name="The Broad Institute Genome Sequencing Center for Infectious Disease"/>
            <person name="Wu L."/>
            <person name="Ma J."/>
        </authorList>
    </citation>
    <scope>NUCLEOTIDE SEQUENCE [LARGE SCALE GENOMIC DNA]</scope>
    <source>
        <strain evidence="3">CGMCC 1.12286</strain>
    </source>
</reference>
<dbReference type="Pfam" id="PF26343">
    <property type="entry name" value="VapC50_C"/>
    <property type="match status" value="1"/>
</dbReference>
<accession>A0ABW4JF02</accession>
<keyword evidence="3" id="KW-1185">Reference proteome</keyword>
<feature type="domain" description="VapC50 C-terminal" evidence="1">
    <location>
        <begin position="58"/>
        <end position="106"/>
    </location>
</feature>
<organism evidence="2 3">
    <name type="scientific">Alicyclobacillus fodiniaquatilis</name>
    <dbReference type="NCBI Taxonomy" id="1661150"/>
    <lineage>
        <taxon>Bacteria</taxon>
        <taxon>Bacillati</taxon>
        <taxon>Bacillota</taxon>
        <taxon>Bacilli</taxon>
        <taxon>Bacillales</taxon>
        <taxon>Alicyclobacillaceae</taxon>
        <taxon>Alicyclobacillus</taxon>
    </lineage>
</organism>
<name>A0ABW4JF02_9BACL</name>
<protein>
    <recommendedName>
        <fullName evidence="1">VapC50 C-terminal domain-containing protein</fullName>
    </recommendedName>
</protein>
<evidence type="ECO:0000313" key="3">
    <source>
        <dbReference type="Proteomes" id="UP001597079"/>
    </source>
</evidence>